<dbReference type="GO" id="GO:0009228">
    <property type="term" value="P:thiamine biosynthetic process"/>
    <property type="evidence" value="ECO:0007669"/>
    <property type="project" value="UniProtKB-KW"/>
</dbReference>
<accession>A0A0R1WAW7</accession>
<dbReference type="Pfam" id="PF02581">
    <property type="entry name" value="TMP-TENI"/>
    <property type="match status" value="1"/>
</dbReference>
<dbReference type="GO" id="GO:0000287">
    <property type="term" value="F:magnesium ion binding"/>
    <property type="evidence" value="ECO:0007669"/>
    <property type="project" value="UniProtKB-UniRule"/>
</dbReference>
<feature type="binding site" evidence="9">
    <location>
        <position position="173"/>
    </location>
    <ligand>
        <name>2-[(2R,5Z)-2-carboxy-4-methylthiazol-5(2H)-ylidene]ethyl phosphate</name>
        <dbReference type="ChEBI" id="CHEBI:62899"/>
    </ligand>
</feature>
<keyword evidence="5 9" id="KW-0784">Thiamine biosynthesis</keyword>
<proteinExistence type="inferred from homology"/>
<comment type="caution">
    <text evidence="9">Lacks conserved residue(s) required for the propagation of feature annotation.</text>
</comment>
<feature type="binding site" evidence="9">
    <location>
        <position position="116"/>
    </location>
    <ligand>
        <name>4-amino-2-methyl-5-(diphosphooxymethyl)pyrimidine</name>
        <dbReference type="ChEBI" id="CHEBI:57841"/>
    </ligand>
</feature>
<evidence type="ECO:0000256" key="6">
    <source>
        <dbReference type="ARBA" id="ARBA00047334"/>
    </source>
</evidence>
<sequence length="215" mass="23258">MEFNKSMLKTYLIAGTSDVAGSGRKLSQILKEALEAGITSFQYREKGLDALTGTRKIEEARFLMRMCHDYNVPFIIDNDIDLANEIQADGIHVGQTDTAVQDVIKAVGTHMFVGLSCHTRQQVLDANEIDGISYIGSGAIYPSLSKHGAPVIGLDGLRELVEISRVPIVAIGGINDNNIFDLPQTGVAGASVISMITRSNNVAKTITLMNSVEYK</sequence>
<comment type="catalytic activity">
    <reaction evidence="8 9 10">
        <text>2-[(2R,5Z)-2-carboxy-4-methylthiazol-5(2H)-ylidene]ethyl phosphate + 4-amino-2-methyl-5-(diphosphooxymethyl)pyrimidine + 2 H(+) = thiamine phosphate + CO2 + diphosphate</text>
        <dbReference type="Rhea" id="RHEA:47844"/>
        <dbReference type="ChEBI" id="CHEBI:15378"/>
        <dbReference type="ChEBI" id="CHEBI:16526"/>
        <dbReference type="ChEBI" id="CHEBI:33019"/>
        <dbReference type="ChEBI" id="CHEBI:37575"/>
        <dbReference type="ChEBI" id="CHEBI:57841"/>
        <dbReference type="ChEBI" id="CHEBI:62899"/>
        <dbReference type="EC" id="2.5.1.3"/>
    </reaction>
</comment>
<comment type="function">
    <text evidence="9">Condenses 4-methyl-5-(beta-hydroxyethyl)thiazole monophosphate (THZ-P) and 2-methyl-4-amino-5-hydroxymethyl pyrimidine pyrophosphate (HMP-PP) to form thiamine monophosphate (TMP).</text>
</comment>
<keyword evidence="4 9" id="KW-0460">Magnesium</keyword>
<dbReference type="InterPro" id="IPR036206">
    <property type="entry name" value="ThiamineP_synth_sf"/>
</dbReference>
<dbReference type="eggNOG" id="COG0352">
    <property type="taxonomic scope" value="Bacteria"/>
</dbReference>
<feature type="domain" description="Thiamine phosphate synthase/TenI" evidence="12">
    <location>
        <begin position="11"/>
        <end position="196"/>
    </location>
</feature>
<evidence type="ECO:0000256" key="5">
    <source>
        <dbReference type="ARBA" id="ARBA00022977"/>
    </source>
</evidence>
<comment type="caution">
    <text evidence="13">The sequence shown here is derived from an EMBL/GenBank/DDBJ whole genome shotgun (WGS) entry which is preliminary data.</text>
</comment>
<evidence type="ECO:0000256" key="4">
    <source>
        <dbReference type="ARBA" id="ARBA00022842"/>
    </source>
</evidence>
<dbReference type="EMBL" id="AZGF01000005">
    <property type="protein sequence ID" value="KRM12827.1"/>
    <property type="molecule type" value="Genomic_DNA"/>
</dbReference>
<evidence type="ECO:0000313" key="14">
    <source>
        <dbReference type="Proteomes" id="UP000051820"/>
    </source>
</evidence>
<feature type="binding site" evidence="9">
    <location>
        <position position="97"/>
    </location>
    <ligand>
        <name>Mg(2+)</name>
        <dbReference type="ChEBI" id="CHEBI:18420"/>
    </ligand>
</feature>
<dbReference type="InterPro" id="IPR034291">
    <property type="entry name" value="TMP_synthase"/>
</dbReference>
<dbReference type="FunFam" id="3.20.20.70:FF:000096">
    <property type="entry name" value="Thiamine-phosphate synthase"/>
    <property type="match status" value="1"/>
</dbReference>
<comment type="similarity">
    <text evidence="9 10">Belongs to the thiamine-phosphate synthase family.</text>
</comment>
<gene>
    <name evidence="9" type="primary">thiE</name>
    <name evidence="13" type="ORF">FD16_GL002005</name>
</gene>
<dbReference type="Gene3D" id="3.20.20.70">
    <property type="entry name" value="Aldolase class I"/>
    <property type="match status" value="1"/>
</dbReference>
<evidence type="ECO:0000256" key="9">
    <source>
        <dbReference type="HAMAP-Rule" id="MF_00097"/>
    </source>
</evidence>
<dbReference type="PATRIC" id="fig|1423807.3.peg.2057"/>
<evidence type="ECO:0000256" key="10">
    <source>
        <dbReference type="RuleBase" id="RU003826"/>
    </source>
</evidence>
<comment type="pathway">
    <text evidence="1 9 11">Cofactor biosynthesis; thiamine diphosphate biosynthesis; thiamine phosphate from 4-amino-2-methyl-5-diphosphomethylpyrimidine and 4-methyl-5-(2-phosphoethyl)-thiazole: step 1/1.</text>
</comment>
<dbReference type="AlphaFoldDB" id="A0A0R1WAW7"/>
<dbReference type="PANTHER" id="PTHR20857:SF15">
    <property type="entry name" value="THIAMINE-PHOSPHATE SYNTHASE"/>
    <property type="match status" value="1"/>
</dbReference>
<dbReference type="NCBIfam" id="TIGR00693">
    <property type="entry name" value="thiE"/>
    <property type="match status" value="1"/>
</dbReference>
<dbReference type="RefSeq" id="WP_010621910.1">
    <property type="nucleotide sequence ID" value="NZ_AZGF01000005.1"/>
</dbReference>
<evidence type="ECO:0000256" key="8">
    <source>
        <dbReference type="ARBA" id="ARBA00047883"/>
    </source>
</evidence>
<dbReference type="STRING" id="1423807.FD16_GL002005"/>
<evidence type="ECO:0000256" key="1">
    <source>
        <dbReference type="ARBA" id="ARBA00005165"/>
    </source>
</evidence>
<evidence type="ECO:0000256" key="7">
    <source>
        <dbReference type="ARBA" id="ARBA00047851"/>
    </source>
</evidence>
<organism evidence="13 14">
    <name type="scientific">Paucilactobacillus suebicus DSM 5007 = KCTC 3549</name>
    <dbReference type="NCBI Taxonomy" id="1423807"/>
    <lineage>
        <taxon>Bacteria</taxon>
        <taxon>Bacillati</taxon>
        <taxon>Bacillota</taxon>
        <taxon>Bacilli</taxon>
        <taxon>Lactobacillales</taxon>
        <taxon>Lactobacillaceae</taxon>
        <taxon>Paucilactobacillus</taxon>
    </lineage>
</organism>
<dbReference type="SUPFAM" id="SSF51391">
    <property type="entry name" value="Thiamin phosphate synthase"/>
    <property type="match status" value="1"/>
</dbReference>
<keyword evidence="3 9" id="KW-0479">Metal-binding</keyword>
<keyword evidence="2 9" id="KW-0808">Transferase</keyword>
<dbReference type="InterPro" id="IPR022998">
    <property type="entry name" value="ThiamineP_synth_TenI"/>
</dbReference>
<dbReference type="OrthoDB" id="9812206at2"/>
<comment type="cofactor">
    <cofactor evidence="9">
        <name>Mg(2+)</name>
        <dbReference type="ChEBI" id="CHEBI:18420"/>
    </cofactor>
    <text evidence="9">Binds 1 Mg(2+) ion per subunit.</text>
</comment>
<comment type="catalytic activity">
    <reaction evidence="6 9 10">
        <text>4-methyl-5-(2-phosphooxyethyl)-thiazole + 4-amino-2-methyl-5-(diphosphooxymethyl)pyrimidine + H(+) = thiamine phosphate + diphosphate</text>
        <dbReference type="Rhea" id="RHEA:22328"/>
        <dbReference type="ChEBI" id="CHEBI:15378"/>
        <dbReference type="ChEBI" id="CHEBI:33019"/>
        <dbReference type="ChEBI" id="CHEBI:37575"/>
        <dbReference type="ChEBI" id="CHEBI:57841"/>
        <dbReference type="ChEBI" id="CHEBI:58296"/>
        <dbReference type="EC" id="2.5.1.3"/>
    </reaction>
</comment>
<dbReference type="UniPathway" id="UPA00060">
    <property type="reaction ID" value="UER00141"/>
</dbReference>
<feature type="binding site" evidence="9">
    <location>
        <begin position="193"/>
        <end position="194"/>
    </location>
    <ligand>
        <name>2-[(2R,5Z)-2-carboxy-4-methylthiazol-5(2H)-ylidene]ethyl phosphate</name>
        <dbReference type="ChEBI" id="CHEBI:62899"/>
    </ligand>
</feature>
<dbReference type="Proteomes" id="UP000051820">
    <property type="component" value="Unassembled WGS sequence"/>
</dbReference>
<keyword evidence="14" id="KW-1185">Reference proteome</keyword>
<evidence type="ECO:0000313" key="13">
    <source>
        <dbReference type="EMBL" id="KRM12827.1"/>
    </source>
</evidence>
<dbReference type="GO" id="GO:0004789">
    <property type="term" value="F:thiamine-phosphate diphosphorylase activity"/>
    <property type="evidence" value="ECO:0007669"/>
    <property type="project" value="UniProtKB-UniRule"/>
</dbReference>
<dbReference type="HAMAP" id="MF_00097">
    <property type="entry name" value="TMP_synthase"/>
    <property type="match status" value="1"/>
</dbReference>
<dbReference type="PANTHER" id="PTHR20857">
    <property type="entry name" value="THIAMINE-PHOSPHATE PYROPHOSPHORYLASE"/>
    <property type="match status" value="1"/>
</dbReference>
<dbReference type="CDD" id="cd00564">
    <property type="entry name" value="TMP_TenI"/>
    <property type="match status" value="1"/>
</dbReference>
<dbReference type="InterPro" id="IPR013785">
    <property type="entry name" value="Aldolase_TIM"/>
</dbReference>
<dbReference type="GO" id="GO:0005737">
    <property type="term" value="C:cytoplasm"/>
    <property type="evidence" value="ECO:0007669"/>
    <property type="project" value="TreeGrafter"/>
</dbReference>
<feature type="binding site" evidence="9">
    <location>
        <position position="146"/>
    </location>
    <ligand>
        <name>4-amino-2-methyl-5-(diphosphooxymethyl)pyrimidine</name>
        <dbReference type="ChEBI" id="CHEBI:57841"/>
    </ligand>
</feature>
<protein>
    <recommendedName>
        <fullName evidence="9">Thiamine-phosphate synthase</fullName>
        <shortName evidence="9">TP synthase</shortName>
        <shortName evidence="9">TPS</shortName>
        <ecNumber evidence="9">2.5.1.3</ecNumber>
    </recommendedName>
    <alternativeName>
        <fullName evidence="9">Thiamine-phosphate pyrophosphorylase</fullName>
        <shortName evidence="9">TMP pyrophosphorylase</shortName>
        <shortName evidence="9">TMP-PPase</shortName>
    </alternativeName>
</protein>
<name>A0A0R1WAW7_9LACO</name>
<evidence type="ECO:0000256" key="3">
    <source>
        <dbReference type="ARBA" id="ARBA00022723"/>
    </source>
</evidence>
<feature type="binding site" evidence="9">
    <location>
        <position position="77"/>
    </location>
    <ligand>
        <name>4-amino-2-methyl-5-(diphosphooxymethyl)pyrimidine</name>
        <dbReference type="ChEBI" id="CHEBI:57841"/>
    </ligand>
</feature>
<comment type="catalytic activity">
    <reaction evidence="7 9 10">
        <text>2-(2-carboxy-4-methylthiazol-5-yl)ethyl phosphate + 4-amino-2-methyl-5-(diphosphooxymethyl)pyrimidine + 2 H(+) = thiamine phosphate + CO2 + diphosphate</text>
        <dbReference type="Rhea" id="RHEA:47848"/>
        <dbReference type="ChEBI" id="CHEBI:15378"/>
        <dbReference type="ChEBI" id="CHEBI:16526"/>
        <dbReference type="ChEBI" id="CHEBI:33019"/>
        <dbReference type="ChEBI" id="CHEBI:37575"/>
        <dbReference type="ChEBI" id="CHEBI:57841"/>
        <dbReference type="ChEBI" id="CHEBI:62890"/>
        <dbReference type="EC" id="2.5.1.3"/>
    </reaction>
</comment>
<dbReference type="EC" id="2.5.1.3" evidence="9"/>
<evidence type="ECO:0000259" key="12">
    <source>
        <dbReference type="Pfam" id="PF02581"/>
    </source>
</evidence>
<evidence type="ECO:0000256" key="2">
    <source>
        <dbReference type="ARBA" id="ARBA00022679"/>
    </source>
</evidence>
<feature type="binding site" evidence="9">
    <location>
        <begin position="143"/>
        <end position="145"/>
    </location>
    <ligand>
        <name>2-[(2R,5Z)-2-carboxy-4-methylthiazol-5(2H)-ylidene]ethyl phosphate</name>
        <dbReference type="ChEBI" id="CHEBI:62899"/>
    </ligand>
</feature>
<evidence type="ECO:0000256" key="11">
    <source>
        <dbReference type="RuleBase" id="RU004253"/>
    </source>
</evidence>
<feature type="binding site" evidence="9">
    <location>
        <begin position="42"/>
        <end position="46"/>
    </location>
    <ligand>
        <name>4-amino-2-methyl-5-(diphosphooxymethyl)pyrimidine</name>
        <dbReference type="ChEBI" id="CHEBI:57841"/>
    </ligand>
</feature>
<dbReference type="GO" id="GO:0009229">
    <property type="term" value="P:thiamine diphosphate biosynthetic process"/>
    <property type="evidence" value="ECO:0007669"/>
    <property type="project" value="UniProtKB-UniRule"/>
</dbReference>
<reference evidence="13 14" key="1">
    <citation type="journal article" date="2015" name="Genome Announc.">
        <title>Expanding the biotechnology potential of lactobacilli through comparative genomics of 213 strains and associated genera.</title>
        <authorList>
            <person name="Sun Z."/>
            <person name="Harris H.M."/>
            <person name="McCann A."/>
            <person name="Guo C."/>
            <person name="Argimon S."/>
            <person name="Zhang W."/>
            <person name="Yang X."/>
            <person name="Jeffery I.B."/>
            <person name="Cooney J.C."/>
            <person name="Kagawa T.F."/>
            <person name="Liu W."/>
            <person name="Song Y."/>
            <person name="Salvetti E."/>
            <person name="Wrobel A."/>
            <person name="Rasinkangas P."/>
            <person name="Parkhill J."/>
            <person name="Rea M.C."/>
            <person name="O'Sullivan O."/>
            <person name="Ritari J."/>
            <person name="Douillard F.P."/>
            <person name="Paul Ross R."/>
            <person name="Yang R."/>
            <person name="Briner A.E."/>
            <person name="Felis G.E."/>
            <person name="de Vos W.M."/>
            <person name="Barrangou R."/>
            <person name="Klaenhammer T.R."/>
            <person name="Caufield P.W."/>
            <person name="Cui Y."/>
            <person name="Zhang H."/>
            <person name="O'Toole P.W."/>
        </authorList>
    </citation>
    <scope>NUCLEOTIDE SEQUENCE [LARGE SCALE GENOMIC DNA]</scope>
    <source>
        <strain evidence="13 14">DSM 5007</strain>
    </source>
</reference>